<protein>
    <submittedName>
        <fullName evidence="1">Uncharacterized protein</fullName>
    </submittedName>
</protein>
<evidence type="ECO:0000313" key="2">
    <source>
        <dbReference type="Proteomes" id="UP000295182"/>
    </source>
</evidence>
<gene>
    <name evidence="1" type="ORF">EV674_105113</name>
</gene>
<sequence>MDTTLLSALVRRNRLARFAPRPGAGQAPPLPRWRLVFALLALGATTACMEGYPTQDVAAVDPLYLTQDQRLAQLNALGNDAHPERKWSYAMRPGCVLRIDFDGKAGPRPPFDIPLRGAVVKVATDKADQTFDVEVKPVNPGAPHQVTVLEAQDWALAVGMSRVLRVMEKGCTDEGIVQWQPLATHLALSDF</sequence>
<organism evidence="1 2">
    <name type="scientific">Simplicispira metamorpha</name>
    <dbReference type="NCBI Taxonomy" id="80881"/>
    <lineage>
        <taxon>Bacteria</taxon>
        <taxon>Pseudomonadati</taxon>
        <taxon>Pseudomonadota</taxon>
        <taxon>Betaproteobacteria</taxon>
        <taxon>Burkholderiales</taxon>
        <taxon>Comamonadaceae</taxon>
        <taxon>Simplicispira</taxon>
    </lineage>
</organism>
<keyword evidence="2" id="KW-1185">Reference proteome</keyword>
<dbReference type="Proteomes" id="UP000295182">
    <property type="component" value="Unassembled WGS sequence"/>
</dbReference>
<name>A0A4R2NEC1_9BURK</name>
<dbReference type="RefSeq" id="WP_132750363.1">
    <property type="nucleotide sequence ID" value="NZ_QXNC01000003.1"/>
</dbReference>
<proteinExistence type="predicted"/>
<dbReference type="AlphaFoldDB" id="A0A4R2NEC1"/>
<dbReference type="EMBL" id="SLXH01000005">
    <property type="protein sequence ID" value="TCP19435.1"/>
    <property type="molecule type" value="Genomic_DNA"/>
</dbReference>
<evidence type="ECO:0000313" key="1">
    <source>
        <dbReference type="EMBL" id="TCP19435.1"/>
    </source>
</evidence>
<comment type="caution">
    <text evidence="1">The sequence shown here is derived from an EMBL/GenBank/DDBJ whole genome shotgun (WGS) entry which is preliminary data.</text>
</comment>
<reference evidence="1 2" key="1">
    <citation type="submission" date="2019-03" db="EMBL/GenBank/DDBJ databases">
        <title>Genomic Encyclopedia of Type Strains, Phase IV (KMG-IV): sequencing the most valuable type-strain genomes for metagenomic binning, comparative biology and taxonomic classification.</title>
        <authorList>
            <person name="Goeker M."/>
        </authorList>
    </citation>
    <scope>NUCLEOTIDE SEQUENCE [LARGE SCALE GENOMIC DNA]</scope>
    <source>
        <strain evidence="1 2">DSM 1837</strain>
    </source>
</reference>
<dbReference type="OrthoDB" id="8913197at2"/>
<accession>A0A4R2NEC1</accession>